<evidence type="ECO:0000259" key="2">
    <source>
        <dbReference type="SMART" id="SM00093"/>
    </source>
</evidence>
<dbReference type="EMBL" id="JACEFG010000003">
    <property type="protein sequence ID" value="MBA2176267.1"/>
    <property type="molecule type" value="Genomic_DNA"/>
</dbReference>
<sequence>MRVKILKWSSILLLIVLVACGPKVNEEKIDEATLQGNGSFAFDLFRELKQEDQNVFISPYSISLVMSMTLAGAEGETESEIRRALYYEGMDDSTIIDTHQNYSAYLSKDDQEVSIDLANSMWLDEEFQVKDEFESLMTDNLRAQLFQQKLSDPSIVEDMNGWVKGHTGGMIDQLIKEPYSKNTRLLLTNAIYFNGTWQYPFSENSTKEGTFHLVSGEEQQLDLMHQQESFSYMETKDMKGVRLPYGEEGEEGNYSMYVMLPIDQSLDTLIQKFDAEAFAEMKGQMIREPVTLTLPSFKLQYGVKSLNDSLKSLGMEDVFSETEADLSDMSDVHLFLSALNHKAVIDVTEKGTEAAAVTQAEFEKVSGFAEQPKEFRADRPFFYIIADEKYDSILFMGTYEGEL</sequence>
<dbReference type="InterPro" id="IPR036186">
    <property type="entry name" value="Serpin_sf"/>
</dbReference>
<dbReference type="InterPro" id="IPR000215">
    <property type="entry name" value="Serpin_fam"/>
</dbReference>
<name>A0A838CW41_9BACI</name>
<keyword evidence="4" id="KW-1185">Reference proteome</keyword>
<dbReference type="GO" id="GO:0005615">
    <property type="term" value="C:extracellular space"/>
    <property type="evidence" value="ECO:0007669"/>
    <property type="project" value="InterPro"/>
</dbReference>
<dbReference type="Gene3D" id="3.30.497.10">
    <property type="entry name" value="Antithrombin, subunit I, domain 2"/>
    <property type="match status" value="1"/>
</dbReference>
<dbReference type="SMART" id="SM00093">
    <property type="entry name" value="SERPIN"/>
    <property type="match status" value="1"/>
</dbReference>
<dbReference type="InterPro" id="IPR023795">
    <property type="entry name" value="Serpin_CS"/>
</dbReference>
<dbReference type="InterPro" id="IPR023796">
    <property type="entry name" value="Serpin_dom"/>
</dbReference>
<comment type="similarity">
    <text evidence="1">Belongs to the serpin family.</text>
</comment>
<proteinExistence type="inferred from homology"/>
<dbReference type="Gene3D" id="2.30.39.10">
    <property type="entry name" value="Alpha-1-antitrypsin, domain 1"/>
    <property type="match status" value="1"/>
</dbReference>
<dbReference type="PROSITE" id="PS00284">
    <property type="entry name" value="SERPIN"/>
    <property type="match status" value="1"/>
</dbReference>
<dbReference type="CDD" id="cd19588">
    <property type="entry name" value="serpin_miropin-like"/>
    <property type="match status" value="1"/>
</dbReference>
<dbReference type="Proteomes" id="UP000571017">
    <property type="component" value="Unassembled WGS sequence"/>
</dbReference>
<evidence type="ECO:0000313" key="4">
    <source>
        <dbReference type="Proteomes" id="UP000571017"/>
    </source>
</evidence>
<dbReference type="Pfam" id="PF00079">
    <property type="entry name" value="Serpin"/>
    <property type="match status" value="1"/>
</dbReference>
<dbReference type="RefSeq" id="WP_181473298.1">
    <property type="nucleotide sequence ID" value="NZ_JACEFG010000003.1"/>
</dbReference>
<dbReference type="PROSITE" id="PS51257">
    <property type="entry name" value="PROKAR_LIPOPROTEIN"/>
    <property type="match status" value="1"/>
</dbReference>
<reference evidence="3 4" key="1">
    <citation type="journal article" date="2004" name="Extremophiles">
        <title>Halobacillus locisalis sp. nov., a halophilic bacterium isolated from a marine solar saltern of the Yellow Sea in Korea.</title>
        <authorList>
            <person name="Yoon J.H."/>
            <person name="Kang K.H."/>
            <person name="Oh T.K."/>
            <person name="Park Y.H."/>
        </authorList>
    </citation>
    <scope>NUCLEOTIDE SEQUENCE [LARGE SCALE GENOMIC DNA]</scope>
    <source>
        <strain evidence="3 4">KCTC 3788</strain>
    </source>
</reference>
<dbReference type="PANTHER" id="PTHR11461">
    <property type="entry name" value="SERINE PROTEASE INHIBITOR, SERPIN"/>
    <property type="match status" value="1"/>
</dbReference>
<dbReference type="InterPro" id="IPR042178">
    <property type="entry name" value="Serpin_sf_1"/>
</dbReference>
<feature type="domain" description="Serpin" evidence="2">
    <location>
        <begin position="42"/>
        <end position="402"/>
    </location>
</feature>
<dbReference type="GO" id="GO:0004867">
    <property type="term" value="F:serine-type endopeptidase inhibitor activity"/>
    <property type="evidence" value="ECO:0007669"/>
    <property type="project" value="InterPro"/>
</dbReference>
<gene>
    <name evidence="3" type="ORF">H0266_15320</name>
</gene>
<organism evidence="3 4">
    <name type="scientific">Halobacillus locisalis</name>
    <dbReference type="NCBI Taxonomy" id="220753"/>
    <lineage>
        <taxon>Bacteria</taxon>
        <taxon>Bacillati</taxon>
        <taxon>Bacillota</taxon>
        <taxon>Bacilli</taxon>
        <taxon>Bacillales</taxon>
        <taxon>Bacillaceae</taxon>
        <taxon>Halobacillus</taxon>
    </lineage>
</organism>
<dbReference type="PANTHER" id="PTHR11461:SF211">
    <property type="entry name" value="GH10112P-RELATED"/>
    <property type="match status" value="1"/>
</dbReference>
<protein>
    <submittedName>
        <fullName evidence="3">Serpin family protein</fullName>
    </submittedName>
</protein>
<dbReference type="AlphaFoldDB" id="A0A838CW41"/>
<dbReference type="SUPFAM" id="SSF56574">
    <property type="entry name" value="Serpins"/>
    <property type="match status" value="1"/>
</dbReference>
<accession>A0A838CW41</accession>
<evidence type="ECO:0000313" key="3">
    <source>
        <dbReference type="EMBL" id="MBA2176267.1"/>
    </source>
</evidence>
<evidence type="ECO:0000256" key="1">
    <source>
        <dbReference type="RuleBase" id="RU000411"/>
    </source>
</evidence>
<dbReference type="InterPro" id="IPR042185">
    <property type="entry name" value="Serpin_sf_2"/>
</dbReference>
<comment type="caution">
    <text evidence="3">The sequence shown here is derived from an EMBL/GenBank/DDBJ whole genome shotgun (WGS) entry which is preliminary data.</text>
</comment>